<evidence type="ECO:0008006" key="6">
    <source>
        <dbReference type="Google" id="ProtNLM"/>
    </source>
</evidence>
<proteinExistence type="inferred from homology"/>
<dbReference type="AlphaFoldDB" id="A0AAN7WI09"/>
<dbReference type="Pfam" id="PF01774">
    <property type="entry name" value="UreD"/>
    <property type="match status" value="1"/>
</dbReference>
<dbReference type="HAMAP" id="MF_01384">
    <property type="entry name" value="UreD"/>
    <property type="match status" value="1"/>
</dbReference>
<evidence type="ECO:0000256" key="2">
    <source>
        <dbReference type="ARBA" id="ARBA00023186"/>
    </source>
</evidence>
<evidence type="ECO:0000256" key="1">
    <source>
        <dbReference type="ARBA" id="ARBA00007177"/>
    </source>
</evidence>
<accession>A0AAN7WI09</accession>
<evidence type="ECO:0000313" key="4">
    <source>
        <dbReference type="EMBL" id="KAK5706471.1"/>
    </source>
</evidence>
<dbReference type="EMBL" id="JAVRQU010000002">
    <property type="protein sequence ID" value="KAK5706471.1"/>
    <property type="molecule type" value="Genomic_DNA"/>
</dbReference>
<reference evidence="4" key="1">
    <citation type="submission" date="2023-08" db="EMBL/GenBank/DDBJ databases">
        <title>Black Yeasts Isolated from many extreme environments.</title>
        <authorList>
            <person name="Coleine C."/>
            <person name="Stajich J.E."/>
            <person name="Selbmann L."/>
        </authorList>
    </citation>
    <scope>NUCLEOTIDE SEQUENCE</scope>
    <source>
        <strain evidence="4">CCFEE 5810</strain>
    </source>
</reference>
<feature type="region of interest" description="Disordered" evidence="3">
    <location>
        <begin position="383"/>
        <end position="402"/>
    </location>
</feature>
<dbReference type="PANTHER" id="PTHR33643">
    <property type="entry name" value="UREASE ACCESSORY PROTEIN D"/>
    <property type="match status" value="1"/>
</dbReference>
<keyword evidence="2" id="KW-0143">Chaperone</keyword>
<dbReference type="GO" id="GO:0016151">
    <property type="term" value="F:nickel cation binding"/>
    <property type="evidence" value="ECO:0007669"/>
    <property type="project" value="InterPro"/>
</dbReference>
<evidence type="ECO:0000313" key="5">
    <source>
        <dbReference type="Proteomes" id="UP001310594"/>
    </source>
</evidence>
<name>A0AAN7WI09_9PEZI</name>
<comment type="similarity">
    <text evidence="1">Belongs to the UreD family.</text>
</comment>
<gene>
    <name evidence="4" type="ORF">LTR97_001460</name>
</gene>
<protein>
    <recommendedName>
        <fullName evidence="6">UreD-domain-containing protein</fullName>
    </recommendedName>
</protein>
<evidence type="ECO:0000256" key="3">
    <source>
        <dbReference type="SAM" id="MobiDB-lite"/>
    </source>
</evidence>
<dbReference type="Proteomes" id="UP001310594">
    <property type="component" value="Unassembled WGS sequence"/>
</dbReference>
<dbReference type="InterPro" id="IPR002669">
    <property type="entry name" value="UreD"/>
</dbReference>
<organism evidence="4 5">
    <name type="scientific">Elasticomyces elasticus</name>
    <dbReference type="NCBI Taxonomy" id="574655"/>
    <lineage>
        <taxon>Eukaryota</taxon>
        <taxon>Fungi</taxon>
        <taxon>Dikarya</taxon>
        <taxon>Ascomycota</taxon>
        <taxon>Pezizomycotina</taxon>
        <taxon>Dothideomycetes</taxon>
        <taxon>Dothideomycetidae</taxon>
        <taxon>Mycosphaerellales</taxon>
        <taxon>Teratosphaeriaceae</taxon>
        <taxon>Elasticomyces</taxon>
    </lineage>
</organism>
<comment type="caution">
    <text evidence="4">The sequence shown here is derived from an EMBL/GenBank/DDBJ whole genome shotgun (WGS) entry which is preliminary data.</text>
</comment>
<dbReference type="PANTHER" id="PTHR33643:SF1">
    <property type="entry name" value="UREASE ACCESSORY PROTEIN D"/>
    <property type="match status" value="1"/>
</dbReference>
<sequence length="402" mass="44368">MSNPFLVDTAKPGHGLIHLALLPPSTPRLKTTSYQYPLKLISPAPSRTEGDARHLIHTVYLLTYGGGLVAGDAIELTVILEPTTRLILLTQGSTKLFKSPSPEVVSKQCTTTTIAPGSVLCYLPDPVQPFEHSCFEQSQDYHVTVPSAGSEKPGNLCVLDWVCNGRQANGENWSFHRYASRNEVYLCMSDGKRRLLLRDNILLDRNDIEGNVASRMHSLAVFGTLILYGPLFQSLGQFFMMEFKALSRLGGRKWDSGSDCGEEEVDPAIIRRVQRQRQESTDGVLWSAASVRGCVVVKFGAPTVEGGKQWLHSILTHEGTVVVLVDVDFYGTQECANGSSSCTQMVSVPQQYRRGHVVDAQFSNEPNTREMAHIESLSLGIVDHPREQRKGKPHHAAKSENI</sequence>